<dbReference type="EMBL" id="QRDT01000009">
    <property type="protein sequence ID" value="RED35274.1"/>
    <property type="molecule type" value="Genomic_DNA"/>
</dbReference>
<dbReference type="AlphaFoldDB" id="A0A336JTM9"/>
<keyword evidence="5" id="KW-1185">Reference proteome</keyword>
<feature type="domain" description="MaoC-like" evidence="1">
    <location>
        <begin position="28"/>
        <end position="141"/>
    </location>
</feature>
<dbReference type="Proteomes" id="UP000252631">
    <property type="component" value="Unassembled WGS sequence"/>
</dbReference>
<evidence type="ECO:0000259" key="1">
    <source>
        <dbReference type="Pfam" id="PF01575"/>
    </source>
</evidence>
<organism evidence="3 4">
    <name type="scientific">Rhodopseudomonas pentothenatexigens</name>
    <dbReference type="NCBI Taxonomy" id="999699"/>
    <lineage>
        <taxon>Bacteria</taxon>
        <taxon>Pseudomonadati</taxon>
        <taxon>Pseudomonadota</taxon>
        <taxon>Alphaproteobacteria</taxon>
        <taxon>Hyphomicrobiales</taxon>
        <taxon>Nitrobacteraceae</taxon>
        <taxon>Rhodopseudomonas</taxon>
    </lineage>
</organism>
<evidence type="ECO:0000313" key="2">
    <source>
        <dbReference type="EMBL" id="RED35274.1"/>
    </source>
</evidence>
<evidence type="ECO:0000313" key="4">
    <source>
        <dbReference type="Proteomes" id="UP000252631"/>
    </source>
</evidence>
<protein>
    <submittedName>
        <fullName evidence="3">Acyl dehydratase</fullName>
    </submittedName>
</protein>
<dbReference type="PANTHER" id="PTHR43664">
    <property type="entry name" value="MONOAMINE OXIDASE-RELATED"/>
    <property type="match status" value="1"/>
</dbReference>
<dbReference type="InterPro" id="IPR052342">
    <property type="entry name" value="MCH/BMMD"/>
</dbReference>
<dbReference type="CDD" id="cd03441">
    <property type="entry name" value="R_hydratase_like"/>
    <property type="match status" value="1"/>
</dbReference>
<reference evidence="2 5" key="2">
    <citation type="submission" date="2018-07" db="EMBL/GenBank/DDBJ databases">
        <title>Genomic Encyclopedia of Archaeal and Bacterial Type Strains, Phase II (KMG-II): from individual species to whole genera.</title>
        <authorList>
            <person name="Goeker M."/>
        </authorList>
    </citation>
    <scope>NUCLEOTIDE SEQUENCE [LARGE SCALE GENOMIC DNA]</scope>
    <source>
        <strain evidence="2 5">JA575</strain>
    </source>
</reference>
<dbReference type="PANTHER" id="PTHR43664:SF1">
    <property type="entry name" value="BETA-METHYLMALYL-COA DEHYDRATASE"/>
    <property type="match status" value="1"/>
</dbReference>
<reference evidence="3 4" key="1">
    <citation type="submission" date="2017-08" db="EMBL/GenBank/DDBJ databases">
        <authorList>
            <person name="de Groot N.N."/>
        </authorList>
    </citation>
    <scope>NUCLEOTIDE SEQUENCE [LARGE SCALE GENOMIC DNA]</scope>
    <source>
        <strain evidence="3 4">JA575</strain>
    </source>
</reference>
<dbReference type="SUPFAM" id="SSF54637">
    <property type="entry name" value="Thioesterase/thiol ester dehydrase-isomerase"/>
    <property type="match status" value="1"/>
</dbReference>
<evidence type="ECO:0000313" key="3">
    <source>
        <dbReference type="EMBL" id="SSW90964.1"/>
    </source>
</evidence>
<sequence length="164" mass="17849">MDGGQQAGGFDKAAHRVVAPRPFSDLHIGERFVLPSRTVTDANFAAFQVVSGDNHPIHYDVEYCRAQGHPGLLAHGLQVLCFTASGAGLFPHVLGEALLAFIEQSSQFHKPVYAGDTLYPALTITELQPQRTTGIVTVQSTVHNQRGELVLSGEQKYLVRMARL</sequence>
<dbReference type="OrthoDB" id="9796589at2"/>
<dbReference type="EMBL" id="UFQQ01000009">
    <property type="protein sequence ID" value="SSW90964.1"/>
    <property type="molecule type" value="Genomic_DNA"/>
</dbReference>
<accession>A0A336JTM9</accession>
<dbReference type="Pfam" id="PF01575">
    <property type="entry name" value="MaoC_dehydratas"/>
    <property type="match status" value="1"/>
</dbReference>
<dbReference type="Proteomes" id="UP000256343">
    <property type="component" value="Unassembled WGS sequence"/>
</dbReference>
<evidence type="ECO:0000313" key="5">
    <source>
        <dbReference type="Proteomes" id="UP000256343"/>
    </source>
</evidence>
<dbReference type="Gene3D" id="3.10.129.10">
    <property type="entry name" value="Hotdog Thioesterase"/>
    <property type="match status" value="1"/>
</dbReference>
<dbReference type="InterPro" id="IPR002539">
    <property type="entry name" value="MaoC-like_dom"/>
</dbReference>
<name>A0A336JTM9_9BRAD</name>
<proteinExistence type="predicted"/>
<dbReference type="RefSeq" id="WP_114358021.1">
    <property type="nucleotide sequence ID" value="NZ_QRDT01000009.1"/>
</dbReference>
<gene>
    <name evidence="2" type="ORF">BJ125_109118</name>
    <name evidence="3" type="ORF">SAMN05892882_109118</name>
</gene>
<dbReference type="InterPro" id="IPR029069">
    <property type="entry name" value="HotDog_dom_sf"/>
</dbReference>